<organism evidence="2 3">
    <name type="scientific">Prosthecomicrobium pneumaticum</name>
    <dbReference type="NCBI Taxonomy" id="81895"/>
    <lineage>
        <taxon>Bacteria</taxon>
        <taxon>Pseudomonadati</taxon>
        <taxon>Pseudomonadota</taxon>
        <taxon>Alphaproteobacteria</taxon>
        <taxon>Hyphomicrobiales</taxon>
        <taxon>Kaistiaceae</taxon>
        <taxon>Prosthecomicrobium</taxon>
    </lineage>
</organism>
<name>A0A7W9L420_9HYPH</name>
<proteinExistence type="predicted"/>
<sequence length="57" mass="6143">MNERIEDERAAEVSAEDERKAGAEQARRALVERLGKAQAVPIAAPLMLSMSSAALAY</sequence>
<gene>
    <name evidence="2" type="ORF">GGQ63_004253</name>
</gene>
<dbReference type="EMBL" id="JACHOO010000014">
    <property type="protein sequence ID" value="MBB5755152.1"/>
    <property type="molecule type" value="Genomic_DNA"/>
</dbReference>
<comment type="caution">
    <text evidence="2">The sequence shown here is derived from an EMBL/GenBank/DDBJ whole genome shotgun (WGS) entry which is preliminary data.</text>
</comment>
<feature type="region of interest" description="Disordered" evidence="1">
    <location>
        <begin position="1"/>
        <end position="24"/>
    </location>
</feature>
<evidence type="ECO:0000313" key="3">
    <source>
        <dbReference type="Proteomes" id="UP000523821"/>
    </source>
</evidence>
<protein>
    <submittedName>
        <fullName evidence="2">Uncharacterized protein</fullName>
    </submittedName>
</protein>
<dbReference type="RefSeq" id="WP_183858583.1">
    <property type="nucleotide sequence ID" value="NZ_JACHOO010000014.1"/>
</dbReference>
<keyword evidence="3" id="KW-1185">Reference proteome</keyword>
<evidence type="ECO:0000256" key="1">
    <source>
        <dbReference type="SAM" id="MobiDB-lite"/>
    </source>
</evidence>
<dbReference type="AlphaFoldDB" id="A0A7W9L420"/>
<dbReference type="Proteomes" id="UP000523821">
    <property type="component" value="Unassembled WGS sequence"/>
</dbReference>
<accession>A0A7W9L420</accession>
<reference evidence="2 3" key="1">
    <citation type="submission" date="2020-08" db="EMBL/GenBank/DDBJ databases">
        <title>Genomic Encyclopedia of Type Strains, Phase IV (KMG-IV): sequencing the most valuable type-strain genomes for metagenomic binning, comparative biology and taxonomic classification.</title>
        <authorList>
            <person name="Goeker M."/>
        </authorList>
    </citation>
    <scope>NUCLEOTIDE SEQUENCE [LARGE SCALE GENOMIC DNA]</scope>
    <source>
        <strain evidence="2 3">DSM 16268</strain>
    </source>
</reference>
<evidence type="ECO:0000313" key="2">
    <source>
        <dbReference type="EMBL" id="MBB5755152.1"/>
    </source>
</evidence>